<feature type="domain" description="SpaA-like prealbumin fold" evidence="6">
    <location>
        <begin position="444"/>
        <end position="545"/>
    </location>
</feature>
<comment type="similarity">
    <text evidence="1">Belongs to the serine-aspartate repeat-containing protein (SDr) family.</text>
</comment>
<evidence type="ECO:0000313" key="11">
    <source>
        <dbReference type="Proteomes" id="UP001154111"/>
    </source>
</evidence>
<feature type="domain" description="SpaA-like prealbumin fold" evidence="6">
    <location>
        <begin position="1493"/>
        <end position="1598"/>
    </location>
</feature>
<feature type="domain" description="Choice-of-anchor A" evidence="7">
    <location>
        <begin position="49"/>
        <end position="336"/>
    </location>
</feature>
<dbReference type="Proteomes" id="UP001154111">
    <property type="component" value="Chromosome"/>
</dbReference>
<organism evidence="8 11">
    <name type="scientific">Erysipelothrix amsterdamensis</name>
    <dbReference type="NCBI Taxonomy" id="2929157"/>
    <lineage>
        <taxon>Bacteria</taxon>
        <taxon>Bacillati</taxon>
        <taxon>Bacillota</taxon>
        <taxon>Erysipelotrichia</taxon>
        <taxon>Erysipelotrichales</taxon>
        <taxon>Erysipelotrichaceae</taxon>
        <taxon>Erysipelothrix</taxon>
    </lineage>
</organism>
<dbReference type="EMBL" id="OW659496">
    <property type="protein sequence ID" value="CAH2760815.1"/>
    <property type="molecule type" value="Genomic_DNA"/>
</dbReference>
<keyword evidence="3 5" id="KW-0732">Signal</keyword>
<evidence type="ECO:0000256" key="1">
    <source>
        <dbReference type="ARBA" id="ARBA00007257"/>
    </source>
</evidence>
<feature type="domain" description="SpaA-like prealbumin fold" evidence="6">
    <location>
        <begin position="575"/>
        <end position="676"/>
    </location>
</feature>
<evidence type="ECO:0000259" key="7">
    <source>
        <dbReference type="Pfam" id="PF20597"/>
    </source>
</evidence>
<evidence type="ECO:0000256" key="4">
    <source>
        <dbReference type="SAM" id="MobiDB-lite"/>
    </source>
</evidence>
<protein>
    <submittedName>
        <fullName evidence="8">Cell wall anchor protein</fullName>
    </submittedName>
</protein>
<reference evidence="8" key="1">
    <citation type="submission" date="2022-04" db="EMBL/GenBank/DDBJ databases">
        <authorList>
            <person name="Forde T."/>
        </authorList>
    </citation>
    <scope>NUCLEOTIDE SEQUENCE</scope>
    <source>
        <strain evidence="8">A18Y016a</strain>
        <strain evidence="9">A18Y020d</strain>
    </source>
</reference>
<feature type="domain" description="SpaA-like prealbumin fold" evidence="6">
    <location>
        <begin position="1053"/>
        <end position="1149"/>
    </location>
</feature>
<dbReference type="Proteomes" id="UP001154095">
    <property type="component" value="Chromosome"/>
</dbReference>
<sequence>MTKKLTFLILSVLMIASSTFTIKAVTTDEKLTGYNKSQGLSPEEEEKAGDFSYYNMLISGYHSANTADVEGPMFVNKDSNLSKDFHTFSYGVMFESDNNGVGQPIDPDQNIALLIGGQVNNYYPNDHPTNLKYPTIGEGSSNRGWLVSSDIDSWKEQAFNMNLSKGKQRDINESQYKNILKSVSASIDMLEEDLSGVTSMVKPLLGEDGKQMKTLGDYVDGRYVSYDIYQSTIDDRILVVNVVPDKEGTVIFEALGFDYKQIIDSDKIDQVVVTSFDREASGIKRHAEKIVFKGNYLTNHSGNNAVLDISRGPEHHIAVNNANKVLYYFPKAQQVTNFYNRVSWNEIKAPTGITVDNPGLNDDKTLNYNKEYLKNYATGSSNNGSASEGGGATIIGSVVAPEAAVVLASGNINGFLVSHDLHQRLGAEVHNFRNKWIHRTKDTGSIEVNKIDADDQSKVLEHAEFKLFTHIKSKKVYAVVNQDTHAFESWVTDKDQASVLKTDGMGKVSVHNLAPSRYWVEEVKAPDGYEILTQPIVADVTVNHTTARPLKLDVENNKTGNKPEHGGFKMIKYGDKSDLKPLGDAEYILYKKYKADDTQGSREITEYYTGFGEFTDWSSNILFAKHIITNTNGEAVVDGLLIPKDDKAEYYILEAKAPKGFDLNPEPVQIKLGQDPSTNPQVLFKAYDNEEEPWKPIVPGMPEGSILIDKFDASINEKPTSNNQLKGAEFILSKTVEESGSKVTKFYKGISDKDNPWTLEESQADHLISDNEGKVHVNHLRLGNYQIKEIKAPDGFITSSKIYDANLTQNNNENMVKIKVDIPNLPQPKVIVKKVDEDTTTKTLAGAEFILYQENSVKEYLTENMKWSAQESEAKHFVTQSDGIAEINLPQYGVFYLKEVKAPDGYEINSNPLKLDIDEASKIKDYEFEISNKKIKPTGSIELKKVDKDNKSLVLEGAEFKLYRNDKNPEYYVSANRWSNNIDDAALFKSDQGGIIQIHNLELGTYYFKETKAPEGYDLIAESLQVELTDAVNPPRTSVIFENKKKVEELGFIKLLKVDSDDQSKVLLGAEFYLIRDNQYYTAAGSWSSSEADAKHLITNKDGVVEVDGLKEGTYTFREIKAPEGYEKAVIEKEVSLDFTSGTKAASVTFENSKQPSFLGEISLTKVDKNNTNLTLAGAEFILYRNGENGLEYRTVSDTWHQDKAKAKNYVTDGTGKISEQNLAKGTYVFLETKAPDGYDLNPTPVSLVLDGSVSTATVIFENEKLLASLGSVSLLKVDAENQSTVLQGAEFIFYRFNDQQVKEYRVNSTQWSLAKDEAQVMRTGQDGMIKVEGLKDGTYYFEETRAPEGFELDTTPISAKLDSLINTTTNVVATNQSIPVLKGKVALKKTDSMDSTILLEGATFNFATDTSPRSYYAGSGKWSDDKNEALALSTDEAGLLEIENLDLGDYLFIETEAPIGYELDSEPHKVSVNDDQPVLIEITNKKIETVKGSIKLIKVDADDPSHLLEGASFIIFKNASDPEYLTTDNQWSKDRNRARSFKTDVEGVISVDDLELGTYFFEEIVAPEGYALDATPHKVLVEGVNDSKPVQIVVENTKLAKPKGSLELIKVDTNNSSKYLNDAEFILYREGQGSIEYLTEMNTWSLSSDDAQIFVTAHQGIIKINNLEFGTYYFKEVKAPQGYELDETPIEMIVGVHNPDGTVRFKNQLKTIPQIPEEPNKPVIPELPTIPKEPELPATGVSKQNYTLEISVSLISAGAYLIIKGKRRRNLL</sequence>
<feature type="domain" description="SpaA-like prealbumin fold" evidence="6">
    <location>
        <begin position="939"/>
        <end position="1031"/>
    </location>
</feature>
<evidence type="ECO:0000256" key="3">
    <source>
        <dbReference type="ARBA" id="ARBA00022729"/>
    </source>
</evidence>
<feature type="domain" description="SpaA-like prealbumin fold" evidence="6">
    <location>
        <begin position="1384"/>
        <end position="1487"/>
    </location>
</feature>
<dbReference type="PANTHER" id="PTHR36108">
    <property type="entry name" value="COLOSSIN-B-RELATED"/>
    <property type="match status" value="1"/>
</dbReference>
<dbReference type="Gene3D" id="2.60.40.10">
    <property type="entry name" value="Immunoglobulins"/>
    <property type="match status" value="11"/>
</dbReference>
<evidence type="ECO:0000256" key="2">
    <source>
        <dbReference type="ARBA" id="ARBA00022525"/>
    </source>
</evidence>
<proteinExistence type="inferred from homology"/>
<evidence type="ECO:0000313" key="10">
    <source>
        <dbReference type="Proteomes" id="UP001154095"/>
    </source>
</evidence>
<evidence type="ECO:0000313" key="9">
    <source>
        <dbReference type="EMBL" id="CAH2760815.1"/>
    </source>
</evidence>
<feature type="domain" description="SpaA-like prealbumin fold" evidence="6">
    <location>
        <begin position="1605"/>
        <end position="1709"/>
    </location>
</feature>
<feature type="signal peptide" evidence="5">
    <location>
        <begin position="1"/>
        <end position="23"/>
    </location>
</feature>
<dbReference type="InterPro" id="IPR013783">
    <property type="entry name" value="Ig-like_fold"/>
</dbReference>
<gene>
    <name evidence="8" type="ORF">ERYAMS2_00377</name>
    <name evidence="9" type="ORF">ERYAMS_00087</name>
</gene>
<feature type="domain" description="SpaA-like prealbumin fold" evidence="6">
    <location>
        <begin position="1271"/>
        <end position="1376"/>
    </location>
</feature>
<dbReference type="Pfam" id="PF20597">
    <property type="entry name" value="pAdhesive_15"/>
    <property type="match status" value="1"/>
</dbReference>
<dbReference type="Pfam" id="PF17802">
    <property type="entry name" value="SpaA"/>
    <property type="match status" value="11"/>
</dbReference>
<accession>A0AAU9VGQ2</accession>
<feature type="chain" id="PRO_5043908554" evidence="5">
    <location>
        <begin position="24"/>
        <end position="1773"/>
    </location>
</feature>
<name>A0AAU9VGQ2_9FIRM</name>
<evidence type="ECO:0000256" key="5">
    <source>
        <dbReference type="SAM" id="SignalP"/>
    </source>
</evidence>
<keyword evidence="2" id="KW-0964">Secreted</keyword>
<dbReference type="EMBL" id="OW659477">
    <property type="protein sequence ID" value="CAH2760805.1"/>
    <property type="molecule type" value="Genomic_DNA"/>
</dbReference>
<keyword evidence="10" id="KW-1185">Reference proteome</keyword>
<dbReference type="PANTHER" id="PTHR36108:SF13">
    <property type="entry name" value="COLOSSIN-B-RELATED"/>
    <property type="match status" value="1"/>
</dbReference>
<dbReference type="InterPro" id="IPR026588">
    <property type="entry name" value="Choice_anch_A"/>
</dbReference>
<dbReference type="InterPro" id="IPR041033">
    <property type="entry name" value="SpaA_PFL_dom_1"/>
</dbReference>
<feature type="domain" description="SpaA-like prealbumin fold" evidence="6">
    <location>
        <begin position="721"/>
        <end position="818"/>
    </location>
</feature>
<feature type="domain" description="SpaA-like prealbumin fold" evidence="6">
    <location>
        <begin position="829"/>
        <end position="924"/>
    </location>
</feature>
<feature type="region of interest" description="Disordered" evidence="4">
    <location>
        <begin position="1719"/>
        <end position="1739"/>
    </location>
</feature>
<dbReference type="RefSeq" id="WP_254007109.1">
    <property type="nucleotide sequence ID" value="NZ_OW659477.1"/>
</dbReference>
<evidence type="ECO:0000313" key="8">
    <source>
        <dbReference type="EMBL" id="CAH2760805.1"/>
    </source>
</evidence>
<feature type="domain" description="SpaA-like prealbumin fold" evidence="6">
    <location>
        <begin position="1160"/>
        <end position="1264"/>
    </location>
</feature>
<evidence type="ECO:0000259" key="6">
    <source>
        <dbReference type="Pfam" id="PF17802"/>
    </source>
</evidence>